<dbReference type="InterPro" id="IPR002110">
    <property type="entry name" value="Ankyrin_rpt"/>
</dbReference>
<dbReference type="Pfam" id="PF00078">
    <property type="entry name" value="RVT_1"/>
    <property type="match status" value="1"/>
</dbReference>
<sequence>MDVTEKIREYSSQIRKPFNAFFDVPYTEDEIYEQIKTLKCGKAPGPDYVCNEHIVYGGNTLLKWICYIFNIILKCEYVPLLYRHGIIIPLYKGNNKDKSNPNSYRAIVLTSVFGKLHDKIVLHRINKMITALDKTFPDPLQFGFVPEHGSIPALYTLKECINVFLKSKSKLYVGFLDNEKAFDKIWHDGLFLKLKEIGVTGKLWNILFMSYKSASAHVQYNGLTSDNFSISQGVGQGRVLSSWLFSLYINGLILQLISTNCGIRIGDLNIPAILLADDTTLLSASPKGLQGLLDCVQTYACKWRLKYNGTKSCVLTFNNNTDVDIKLGNTTIACKNDTIYAGTLITNNNKTFERTKNAAKKLKKNLHSLYSAGVNPKGLTPITNTLIWKRFVLSTALYSCKVWGQLSNSEIELLERTQRYAARYIQCMDKYSPTHSTTSNLGLWSLEAVIDKFKLLFFGRLFNLFWMKMPNSITYNLITTLVKYDLFSFLETYVNEDYIPEKVLWSKIVRQSIESYEENRWKSNLENRNELKRYSKIHPTLCEHRLIRLTVLYPDTKLELLVLVALGSAAIKKATCTLCNKQSFDIVKHLIMECHVLLPERNVMFYKIVDELPLQKSVDIFNLDDDDLLEVLLGAVNNTVYDLDPIVWSRMIDKDSKPTTSFIPNSEDTENKGSVNGHIKIEDVMRQNIELKNRLDNPIPENIKELQNYDKKQWKERLRRFVETKASKITLESMKKDQCILVTGPHGCGKSFLAFHVALTMEETEEFELLIVTNPDDIVRYASKDKKQIFIIDDIFGKYNVHDYDSMWWSKQGHLVLTLLDRNKNFKILATCRSYIYRSVDIVTVKSSFVHHNLIADDLQLTEDNRRTIGKSYLSAEIIDQLGSEVIMKFSFFPTLCADYSFDIKETVVEYFSTPYSYVAAEIEKCNKTKDVHYFSLALLVILNNNVKKEKLIHDNNNRSQDRNLTEIIHCLANEIGFTQIPSHQSLLFCLNALVGSYCSETEYGYSFMNETLLYIIAHVLSQHIIRSLLKYGKTSFLKDRVQFLSLSGHPPKLTIMIPSILEKAYFDRILIDIKQGLFWDVITDTQNAFPQFREAFTSYMKTMLKWNHLKNSDDGSTVLHAVSLEGYDDYVTYFLDLDKSLVNKDNKSGQIPLHLACRNGHSLTAQLLLTKGAFIDKTDKNENTPLDLACANGHKETVAVLLSNKATIKQRQKDLKTALHVVCSNGNRSIAEMLLDRNAKVNILDSARHTPLHLASMKGYTKIVELLIQNKTDVNLADKKGRTPIFLSCEKKQKEIAELLLKCNASTIIDNEEGKCPIHCCCEVGSSEITELLLSHGVDINQRDSHESTPLHWACKKGHALIVKMLLDKNADVFLHNENKDTPLHIACKKGNVNIIKMLLDYKAKVNCTNIYEKTPLHLACTHRLQDAVSLLLLHGADASAKDKESATPLHLACFSGNENIVEELFKHGVSIDETEKYGRTPLHICCEQGHLNLIPILLQHGADINKMEEENLTPLYIACRDNKIDIIKLLLSFGSKVNETDKDGWTPLYLACKDSNLEMARILITKGANVNQADKVGITPLHLTAQAGNTDLTKLLLESKASVNMVEKLGQTPLFKSLSAVQKDITELLIKNGASVNVSDRFGMTPIRIALQKRDSDVINLLKHYNVE</sequence>
<dbReference type="PANTHER" id="PTHR24173">
    <property type="entry name" value="ANKYRIN REPEAT CONTAINING"/>
    <property type="match status" value="1"/>
</dbReference>
<evidence type="ECO:0000256" key="2">
    <source>
        <dbReference type="ARBA" id="ARBA00023043"/>
    </source>
</evidence>
<proteinExistence type="predicted"/>
<dbReference type="SUPFAM" id="SSF48403">
    <property type="entry name" value="Ankyrin repeat"/>
    <property type="match status" value="2"/>
</dbReference>
<feature type="repeat" description="ANK" evidence="3">
    <location>
        <begin position="1479"/>
        <end position="1511"/>
    </location>
</feature>
<dbReference type="InterPro" id="IPR027417">
    <property type="entry name" value="P-loop_NTPase"/>
</dbReference>
<feature type="repeat" description="ANK" evidence="3">
    <location>
        <begin position="1413"/>
        <end position="1445"/>
    </location>
</feature>
<evidence type="ECO:0000259" key="4">
    <source>
        <dbReference type="PROSITE" id="PS50878"/>
    </source>
</evidence>
<feature type="repeat" description="ANK" evidence="3">
    <location>
        <begin position="1611"/>
        <end position="1643"/>
    </location>
</feature>
<dbReference type="PRINTS" id="PR01415">
    <property type="entry name" value="ANKYRIN"/>
</dbReference>
<dbReference type="PROSITE" id="PS50088">
    <property type="entry name" value="ANK_REPEAT"/>
    <property type="match status" value="14"/>
</dbReference>
<dbReference type="OrthoDB" id="6113832at2759"/>
<dbReference type="PANTHER" id="PTHR24173:SF74">
    <property type="entry name" value="ANKYRIN REPEAT DOMAIN-CONTAINING PROTEIN 16"/>
    <property type="match status" value="1"/>
</dbReference>
<dbReference type="Pfam" id="PF13857">
    <property type="entry name" value="Ank_5"/>
    <property type="match status" value="1"/>
</dbReference>
<evidence type="ECO:0000313" key="6">
    <source>
        <dbReference type="Proteomes" id="UP000507470"/>
    </source>
</evidence>
<feature type="domain" description="Reverse transcriptase" evidence="4">
    <location>
        <begin position="71"/>
        <end position="345"/>
    </location>
</feature>
<evidence type="ECO:0000313" key="5">
    <source>
        <dbReference type="EMBL" id="CAC5378795.1"/>
    </source>
</evidence>
<name>A0A6J8B4K0_MYTCO</name>
<feature type="repeat" description="ANK" evidence="3">
    <location>
        <begin position="1380"/>
        <end position="1412"/>
    </location>
</feature>
<dbReference type="InterPro" id="IPR043502">
    <property type="entry name" value="DNA/RNA_pol_sf"/>
</dbReference>
<dbReference type="CDD" id="cd01650">
    <property type="entry name" value="RT_nLTR_like"/>
    <property type="match status" value="1"/>
</dbReference>
<feature type="repeat" description="ANK" evidence="3">
    <location>
        <begin position="1248"/>
        <end position="1280"/>
    </location>
</feature>
<evidence type="ECO:0000256" key="1">
    <source>
        <dbReference type="ARBA" id="ARBA00022737"/>
    </source>
</evidence>
<feature type="repeat" description="ANK" evidence="3">
    <location>
        <begin position="1446"/>
        <end position="1478"/>
    </location>
</feature>
<dbReference type="InterPro" id="IPR036770">
    <property type="entry name" value="Ankyrin_rpt-contain_sf"/>
</dbReference>
<dbReference type="InterPro" id="IPR000477">
    <property type="entry name" value="RT_dom"/>
</dbReference>
<feature type="repeat" description="ANK" evidence="3">
    <location>
        <begin position="1215"/>
        <end position="1247"/>
    </location>
</feature>
<feature type="repeat" description="ANK" evidence="3">
    <location>
        <begin position="1182"/>
        <end position="1214"/>
    </location>
</feature>
<dbReference type="Pfam" id="PF00023">
    <property type="entry name" value="Ank"/>
    <property type="match status" value="1"/>
</dbReference>
<dbReference type="Proteomes" id="UP000507470">
    <property type="component" value="Unassembled WGS sequence"/>
</dbReference>
<evidence type="ECO:0000256" key="3">
    <source>
        <dbReference type="PROSITE-ProRule" id="PRU00023"/>
    </source>
</evidence>
<gene>
    <name evidence="5" type="ORF">MCOR_14936</name>
</gene>
<dbReference type="EMBL" id="CACVKT020002592">
    <property type="protein sequence ID" value="CAC5378795.1"/>
    <property type="molecule type" value="Genomic_DNA"/>
</dbReference>
<feature type="repeat" description="ANK" evidence="3">
    <location>
        <begin position="1512"/>
        <end position="1544"/>
    </location>
</feature>
<feature type="repeat" description="ANK" evidence="3">
    <location>
        <begin position="1578"/>
        <end position="1610"/>
    </location>
</feature>
<accession>A0A6J8B4K0</accession>
<keyword evidence="2 3" id="KW-0040">ANK repeat</keyword>
<feature type="repeat" description="ANK" evidence="3">
    <location>
        <begin position="1314"/>
        <end position="1346"/>
    </location>
</feature>
<dbReference type="Pfam" id="PF20720">
    <property type="entry name" value="nSTAND3"/>
    <property type="match status" value="1"/>
</dbReference>
<reference evidence="5 6" key="1">
    <citation type="submission" date="2020-06" db="EMBL/GenBank/DDBJ databases">
        <authorList>
            <person name="Li R."/>
            <person name="Bekaert M."/>
        </authorList>
    </citation>
    <scope>NUCLEOTIDE SEQUENCE [LARGE SCALE GENOMIC DNA]</scope>
    <source>
        <strain evidence="6">wild</strain>
    </source>
</reference>
<dbReference type="SUPFAM" id="SSF52540">
    <property type="entry name" value="P-loop containing nucleoside triphosphate hydrolases"/>
    <property type="match status" value="1"/>
</dbReference>
<dbReference type="SMART" id="SM00248">
    <property type="entry name" value="ANK"/>
    <property type="match status" value="17"/>
</dbReference>
<dbReference type="SUPFAM" id="SSF56672">
    <property type="entry name" value="DNA/RNA polymerases"/>
    <property type="match status" value="1"/>
</dbReference>
<dbReference type="Gene3D" id="1.25.40.20">
    <property type="entry name" value="Ankyrin repeat-containing domain"/>
    <property type="match status" value="3"/>
</dbReference>
<feature type="repeat" description="ANK" evidence="3">
    <location>
        <begin position="1347"/>
        <end position="1379"/>
    </location>
</feature>
<organism evidence="5 6">
    <name type="scientific">Mytilus coruscus</name>
    <name type="common">Sea mussel</name>
    <dbReference type="NCBI Taxonomy" id="42192"/>
    <lineage>
        <taxon>Eukaryota</taxon>
        <taxon>Metazoa</taxon>
        <taxon>Spiralia</taxon>
        <taxon>Lophotrochozoa</taxon>
        <taxon>Mollusca</taxon>
        <taxon>Bivalvia</taxon>
        <taxon>Autobranchia</taxon>
        <taxon>Pteriomorphia</taxon>
        <taxon>Mytilida</taxon>
        <taxon>Mytiloidea</taxon>
        <taxon>Mytilidae</taxon>
        <taxon>Mytilinae</taxon>
        <taxon>Mytilus</taxon>
    </lineage>
</organism>
<keyword evidence="1" id="KW-0677">Repeat</keyword>
<dbReference type="PROSITE" id="PS50297">
    <property type="entry name" value="ANK_REP_REGION"/>
    <property type="match status" value="13"/>
</dbReference>
<dbReference type="PROSITE" id="PS50878">
    <property type="entry name" value="RT_POL"/>
    <property type="match status" value="1"/>
</dbReference>
<feature type="repeat" description="ANK" evidence="3">
    <location>
        <begin position="1149"/>
        <end position="1181"/>
    </location>
</feature>
<protein>
    <recommendedName>
        <fullName evidence="4">Reverse transcriptase domain-containing protein</fullName>
    </recommendedName>
</protein>
<dbReference type="Pfam" id="PF12796">
    <property type="entry name" value="Ank_2"/>
    <property type="match status" value="6"/>
</dbReference>
<dbReference type="InterPro" id="IPR049050">
    <property type="entry name" value="nSTAND3"/>
</dbReference>
<feature type="repeat" description="ANK" evidence="3">
    <location>
        <begin position="1545"/>
        <end position="1577"/>
    </location>
</feature>
<keyword evidence="6" id="KW-1185">Reference proteome</keyword>